<evidence type="ECO:0000313" key="1">
    <source>
        <dbReference type="EMBL" id="CAG8837368.1"/>
    </source>
</evidence>
<accession>A0ABN7WPJ1</accession>
<keyword evidence="2" id="KW-1185">Reference proteome</keyword>
<sequence>MSMDQTISVAMQKHLIEGIGAELFKTIPRQDIELSIDFYAG</sequence>
<protein>
    <submittedName>
        <fullName evidence="1">2622_t:CDS:1</fullName>
    </submittedName>
</protein>
<gene>
    <name evidence="1" type="ORF">GMARGA_LOCUS33463</name>
</gene>
<feature type="non-terminal residue" evidence="1">
    <location>
        <position position="41"/>
    </location>
</feature>
<comment type="caution">
    <text evidence="1">The sequence shown here is derived from an EMBL/GenBank/DDBJ whole genome shotgun (WGS) entry which is preliminary data.</text>
</comment>
<proteinExistence type="predicted"/>
<evidence type="ECO:0000313" key="2">
    <source>
        <dbReference type="Proteomes" id="UP000789901"/>
    </source>
</evidence>
<reference evidence="1 2" key="1">
    <citation type="submission" date="2021-06" db="EMBL/GenBank/DDBJ databases">
        <authorList>
            <person name="Kallberg Y."/>
            <person name="Tangrot J."/>
            <person name="Rosling A."/>
        </authorList>
    </citation>
    <scope>NUCLEOTIDE SEQUENCE [LARGE SCALE GENOMIC DNA]</scope>
    <source>
        <strain evidence="1 2">120-4 pot B 10/14</strain>
    </source>
</reference>
<dbReference type="Proteomes" id="UP000789901">
    <property type="component" value="Unassembled WGS sequence"/>
</dbReference>
<organism evidence="1 2">
    <name type="scientific">Gigaspora margarita</name>
    <dbReference type="NCBI Taxonomy" id="4874"/>
    <lineage>
        <taxon>Eukaryota</taxon>
        <taxon>Fungi</taxon>
        <taxon>Fungi incertae sedis</taxon>
        <taxon>Mucoromycota</taxon>
        <taxon>Glomeromycotina</taxon>
        <taxon>Glomeromycetes</taxon>
        <taxon>Diversisporales</taxon>
        <taxon>Gigasporaceae</taxon>
        <taxon>Gigaspora</taxon>
    </lineage>
</organism>
<name>A0ABN7WPJ1_GIGMA</name>
<dbReference type="EMBL" id="CAJVQB010055714">
    <property type="protein sequence ID" value="CAG8837368.1"/>
    <property type="molecule type" value="Genomic_DNA"/>
</dbReference>